<evidence type="ECO:0000256" key="1">
    <source>
        <dbReference type="ARBA" id="ARBA00010641"/>
    </source>
</evidence>
<dbReference type="InterPro" id="IPR039425">
    <property type="entry name" value="RNA_pol_sigma-70-like"/>
</dbReference>
<comment type="similarity">
    <text evidence="1">Belongs to the sigma-70 factor family. ECF subfamily.</text>
</comment>
<protein>
    <submittedName>
        <fullName evidence="7">Sigma-70 family RNA polymerase sigma factor</fullName>
    </submittedName>
</protein>
<dbReference type="SUPFAM" id="SSF54593">
    <property type="entry name" value="Glyoxalase/Bleomycin resistance protein/Dihydroxybiphenyl dioxygenase"/>
    <property type="match status" value="1"/>
</dbReference>
<dbReference type="Pfam" id="PF00903">
    <property type="entry name" value="Glyoxalase"/>
    <property type="match status" value="1"/>
</dbReference>
<evidence type="ECO:0000259" key="6">
    <source>
        <dbReference type="PROSITE" id="PS51819"/>
    </source>
</evidence>
<dbReference type="InterPro" id="IPR036388">
    <property type="entry name" value="WH-like_DNA-bd_sf"/>
</dbReference>
<organism evidence="7 8">
    <name type="scientific">Paenibacillus terricola</name>
    <dbReference type="NCBI Taxonomy" id="2763503"/>
    <lineage>
        <taxon>Bacteria</taxon>
        <taxon>Bacillati</taxon>
        <taxon>Bacillota</taxon>
        <taxon>Bacilli</taxon>
        <taxon>Bacillales</taxon>
        <taxon>Paenibacillaceae</taxon>
        <taxon>Paenibacillus</taxon>
    </lineage>
</organism>
<dbReference type="Proteomes" id="UP000609346">
    <property type="component" value="Unassembled WGS sequence"/>
</dbReference>
<keyword evidence="2" id="KW-0805">Transcription regulation</keyword>
<dbReference type="CDD" id="cd06587">
    <property type="entry name" value="VOC"/>
    <property type="match status" value="1"/>
</dbReference>
<dbReference type="SUPFAM" id="SSF88659">
    <property type="entry name" value="Sigma3 and sigma4 domains of RNA polymerase sigma factors"/>
    <property type="match status" value="1"/>
</dbReference>
<sequence>MMIDKKLVRAAKEGDVEAFTVLVSTYSNVVHAASYQVVLDYYLAQDIAQETFVRAWYNLSQLENEETLGNWLYTIARRLSLDWLRKYRTKQVDSYSDLVDMRSEHTVEDAVLRNEKVEKVHQAFNQLDENHRNVVYMYFISGFNTREISEVLDISSNTVESRLRRAKLKMKKGLFEMAAEVLTTHKVDNQFSQRVKARIKAMITIDMHVSDLKKSLHFYVEMLGFELVRPPFHPDQDIEDNAIIRIEGGPNIILVKKRDSHNIGRSSIVFTYHTDDIEAVYALLRENGVRTNDRYDDGCGQWFECFDPDGNLVNVHSD</sequence>
<dbReference type="Pfam" id="PF08281">
    <property type="entry name" value="Sigma70_r4_2"/>
    <property type="match status" value="1"/>
</dbReference>
<dbReference type="PROSITE" id="PS00622">
    <property type="entry name" value="HTH_LUXR_1"/>
    <property type="match status" value="1"/>
</dbReference>
<dbReference type="InterPro" id="IPR000792">
    <property type="entry name" value="Tscrpt_reg_LuxR_C"/>
</dbReference>
<keyword evidence="8" id="KW-1185">Reference proteome</keyword>
<dbReference type="Pfam" id="PF04542">
    <property type="entry name" value="Sigma70_r2"/>
    <property type="match status" value="1"/>
</dbReference>
<proteinExistence type="inferred from homology"/>
<keyword evidence="5" id="KW-0804">Transcription</keyword>
<evidence type="ECO:0000256" key="2">
    <source>
        <dbReference type="ARBA" id="ARBA00023015"/>
    </source>
</evidence>
<dbReference type="Gene3D" id="1.10.10.10">
    <property type="entry name" value="Winged helix-like DNA-binding domain superfamily/Winged helix DNA-binding domain"/>
    <property type="match status" value="1"/>
</dbReference>
<evidence type="ECO:0000256" key="5">
    <source>
        <dbReference type="ARBA" id="ARBA00023163"/>
    </source>
</evidence>
<dbReference type="PROSITE" id="PS51819">
    <property type="entry name" value="VOC"/>
    <property type="match status" value="1"/>
</dbReference>
<keyword evidence="4" id="KW-0238">DNA-binding</keyword>
<dbReference type="InterPro" id="IPR014284">
    <property type="entry name" value="RNA_pol_sigma-70_dom"/>
</dbReference>
<dbReference type="Gene3D" id="3.10.180.10">
    <property type="entry name" value="2,3-Dihydroxybiphenyl 1,2-Dioxygenase, domain 1"/>
    <property type="match status" value="1"/>
</dbReference>
<dbReference type="InterPro" id="IPR007627">
    <property type="entry name" value="RNA_pol_sigma70_r2"/>
</dbReference>
<name>A0ABR8MR20_9BACL</name>
<dbReference type="InterPro" id="IPR029068">
    <property type="entry name" value="Glyas_Bleomycin-R_OHBP_Dase"/>
</dbReference>
<dbReference type="CDD" id="cd06171">
    <property type="entry name" value="Sigma70_r4"/>
    <property type="match status" value="1"/>
</dbReference>
<dbReference type="InterPro" id="IPR004360">
    <property type="entry name" value="Glyas_Fos-R_dOase_dom"/>
</dbReference>
<evidence type="ECO:0000256" key="4">
    <source>
        <dbReference type="ARBA" id="ARBA00023125"/>
    </source>
</evidence>
<dbReference type="InterPro" id="IPR013325">
    <property type="entry name" value="RNA_pol_sigma_r2"/>
</dbReference>
<evidence type="ECO:0000313" key="7">
    <source>
        <dbReference type="EMBL" id="MBD3918429.1"/>
    </source>
</evidence>
<gene>
    <name evidence="7" type="ORF">H8B09_06650</name>
</gene>
<accession>A0ABR8MR20</accession>
<comment type="caution">
    <text evidence="7">The sequence shown here is derived from an EMBL/GenBank/DDBJ whole genome shotgun (WGS) entry which is preliminary data.</text>
</comment>
<keyword evidence="3" id="KW-0731">Sigma factor</keyword>
<dbReference type="EMBL" id="JACXZA010000001">
    <property type="protein sequence ID" value="MBD3918429.1"/>
    <property type="molecule type" value="Genomic_DNA"/>
</dbReference>
<dbReference type="PANTHER" id="PTHR43133:SF8">
    <property type="entry name" value="RNA POLYMERASE SIGMA FACTOR HI_1459-RELATED"/>
    <property type="match status" value="1"/>
</dbReference>
<dbReference type="Gene3D" id="1.10.1740.10">
    <property type="match status" value="1"/>
</dbReference>
<evidence type="ECO:0000313" key="8">
    <source>
        <dbReference type="Proteomes" id="UP000609346"/>
    </source>
</evidence>
<dbReference type="InterPro" id="IPR013324">
    <property type="entry name" value="RNA_pol_sigma_r3/r4-like"/>
</dbReference>
<dbReference type="NCBIfam" id="TIGR02937">
    <property type="entry name" value="sigma70-ECF"/>
    <property type="match status" value="1"/>
</dbReference>
<dbReference type="InterPro" id="IPR037523">
    <property type="entry name" value="VOC_core"/>
</dbReference>
<reference evidence="7 8" key="1">
    <citation type="submission" date="2020-09" db="EMBL/GenBank/DDBJ databases">
        <title>Paenibacillus sp. strain PR3 16S rRNA gene Genome sequencing and assembly.</title>
        <authorList>
            <person name="Kim J."/>
        </authorList>
    </citation>
    <scope>NUCLEOTIDE SEQUENCE [LARGE SCALE GENOMIC DNA]</scope>
    <source>
        <strain evidence="7 8">PR3</strain>
    </source>
</reference>
<dbReference type="PANTHER" id="PTHR43133">
    <property type="entry name" value="RNA POLYMERASE ECF-TYPE SIGMA FACTO"/>
    <property type="match status" value="1"/>
</dbReference>
<dbReference type="SUPFAM" id="SSF88946">
    <property type="entry name" value="Sigma2 domain of RNA polymerase sigma factors"/>
    <property type="match status" value="1"/>
</dbReference>
<evidence type="ECO:0000256" key="3">
    <source>
        <dbReference type="ARBA" id="ARBA00023082"/>
    </source>
</evidence>
<feature type="domain" description="VOC" evidence="6">
    <location>
        <begin position="201"/>
        <end position="318"/>
    </location>
</feature>
<dbReference type="InterPro" id="IPR013249">
    <property type="entry name" value="RNA_pol_sigma70_r4_t2"/>
</dbReference>